<dbReference type="InterPro" id="IPR006311">
    <property type="entry name" value="TAT_signal"/>
</dbReference>
<dbReference type="PANTHER" id="PTHR43818">
    <property type="entry name" value="BCDNA.GH03377"/>
    <property type="match status" value="1"/>
</dbReference>
<evidence type="ECO:0000256" key="1">
    <source>
        <dbReference type="ARBA" id="ARBA00023002"/>
    </source>
</evidence>
<comment type="caution">
    <text evidence="3">The sequence shown here is derived from an EMBL/GenBank/DDBJ whole genome shotgun (WGS) entry which is preliminary data.</text>
</comment>
<dbReference type="Gene3D" id="3.40.50.720">
    <property type="entry name" value="NAD(P)-binding Rossmann-like Domain"/>
    <property type="match status" value="1"/>
</dbReference>
<dbReference type="SUPFAM" id="SSF51735">
    <property type="entry name" value="NAD(P)-binding Rossmann-fold domains"/>
    <property type="match status" value="1"/>
</dbReference>
<keyword evidence="1" id="KW-0560">Oxidoreductase</keyword>
<gene>
    <name evidence="3" type="ORF">GO755_16755</name>
</gene>
<dbReference type="Gene3D" id="3.30.360.10">
    <property type="entry name" value="Dihydrodipicolinate Reductase, domain 2"/>
    <property type="match status" value="1"/>
</dbReference>
<sequence length="469" mass="51937">MKKGNSTSRRHFLQQIGATSLVAASSPLSSLAAQEKAEERILHYERPVSANDTIRLGVIGYGVQGHFDLNTALKVPGVELAGICDLYTGRLENAKEKFGNELYTTRNYKELLNRKDIDAVIIATHDVWHSRITLEALAKGKHVYCEKPMVYKISQGYPVIAAAKKAGKVLQVGSQRVSSIGYAKAKELLAAGEIGKLNMVNAVYDRQSSIGAWEYTIPKDADAMTTDWERFVAVTATPKMPFDAKKFFWWRAFKEVGTGVAGDLFIHLLSGTHFITNSKGPKSIYSTGQFSYWKDGRNLPDVMSGVMQYPDSPEHAAFQLTLQVNFISGTGGQEVIRLVGSEGIIDVIGNNITVKHSLMPEAPGFGGYDSLFTFSKAMQDDMQKDYDAKWTADQRKRPTKEDIVFKAPTGYDDHLDHFTNFFDSIRTGKPVVENAEFGFRAAAPALACNASFLSKNIVHWDPVNMKLVQ</sequence>
<dbReference type="InterPro" id="IPR000683">
    <property type="entry name" value="Gfo/Idh/MocA-like_OxRdtase_N"/>
</dbReference>
<protein>
    <submittedName>
        <fullName evidence="3">Gfo/Idh/MocA family oxidoreductase</fullName>
    </submittedName>
</protein>
<dbReference type="EMBL" id="WPIN01000005">
    <property type="protein sequence ID" value="MVM31700.1"/>
    <property type="molecule type" value="Genomic_DNA"/>
</dbReference>
<organism evidence="3 4">
    <name type="scientific">Spirosoma arboris</name>
    <dbReference type="NCBI Taxonomy" id="2682092"/>
    <lineage>
        <taxon>Bacteria</taxon>
        <taxon>Pseudomonadati</taxon>
        <taxon>Bacteroidota</taxon>
        <taxon>Cytophagia</taxon>
        <taxon>Cytophagales</taxon>
        <taxon>Cytophagaceae</taxon>
        <taxon>Spirosoma</taxon>
    </lineage>
</organism>
<proteinExistence type="predicted"/>
<evidence type="ECO:0000313" key="4">
    <source>
        <dbReference type="Proteomes" id="UP000436006"/>
    </source>
</evidence>
<evidence type="ECO:0000259" key="2">
    <source>
        <dbReference type="Pfam" id="PF01408"/>
    </source>
</evidence>
<dbReference type="InterPro" id="IPR036291">
    <property type="entry name" value="NAD(P)-bd_dom_sf"/>
</dbReference>
<dbReference type="PROSITE" id="PS51318">
    <property type="entry name" value="TAT"/>
    <property type="match status" value="1"/>
</dbReference>
<name>A0A7K1SD37_9BACT</name>
<dbReference type="RefSeq" id="WP_157586312.1">
    <property type="nucleotide sequence ID" value="NZ_WPIN01000005.1"/>
</dbReference>
<dbReference type="SUPFAM" id="SSF55347">
    <property type="entry name" value="Glyceraldehyde-3-phosphate dehydrogenase-like, C-terminal domain"/>
    <property type="match status" value="1"/>
</dbReference>
<accession>A0A7K1SD37</accession>
<evidence type="ECO:0000313" key="3">
    <source>
        <dbReference type="EMBL" id="MVM31700.1"/>
    </source>
</evidence>
<reference evidence="3 4" key="1">
    <citation type="submission" date="2019-12" db="EMBL/GenBank/DDBJ databases">
        <title>Spirosoma sp. HMF4905 genome sequencing and assembly.</title>
        <authorList>
            <person name="Kang H."/>
            <person name="Cha I."/>
            <person name="Kim H."/>
            <person name="Joh K."/>
        </authorList>
    </citation>
    <scope>NUCLEOTIDE SEQUENCE [LARGE SCALE GENOMIC DNA]</scope>
    <source>
        <strain evidence="3 4">HMF4905</strain>
    </source>
</reference>
<dbReference type="Pfam" id="PF01408">
    <property type="entry name" value="GFO_IDH_MocA"/>
    <property type="match status" value="1"/>
</dbReference>
<keyword evidence="4" id="KW-1185">Reference proteome</keyword>
<dbReference type="InterPro" id="IPR050463">
    <property type="entry name" value="Gfo/Idh/MocA_oxidrdct_glycsds"/>
</dbReference>
<dbReference type="PANTHER" id="PTHR43818:SF11">
    <property type="entry name" value="BCDNA.GH03377"/>
    <property type="match status" value="1"/>
</dbReference>
<dbReference type="GO" id="GO:0016491">
    <property type="term" value="F:oxidoreductase activity"/>
    <property type="evidence" value="ECO:0007669"/>
    <property type="project" value="UniProtKB-KW"/>
</dbReference>
<feature type="domain" description="Gfo/Idh/MocA-like oxidoreductase N-terminal" evidence="2">
    <location>
        <begin position="54"/>
        <end position="173"/>
    </location>
</feature>
<dbReference type="GO" id="GO:0000166">
    <property type="term" value="F:nucleotide binding"/>
    <property type="evidence" value="ECO:0007669"/>
    <property type="project" value="InterPro"/>
</dbReference>
<dbReference type="AlphaFoldDB" id="A0A7K1SD37"/>
<dbReference type="Proteomes" id="UP000436006">
    <property type="component" value="Unassembled WGS sequence"/>
</dbReference>